<dbReference type="CDD" id="cd03250">
    <property type="entry name" value="ABCC_MRP_domain1"/>
    <property type="match status" value="1"/>
</dbReference>
<dbReference type="GO" id="GO:0016887">
    <property type="term" value="F:ATP hydrolysis activity"/>
    <property type="evidence" value="ECO:0007669"/>
    <property type="project" value="InterPro"/>
</dbReference>
<feature type="transmembrane region" description="Helical" evidence="9">
    <location>
        <begin position="124"/>
        <end position="142"/>
    </location>
</feature>
<dbReference type="InterPro" id="IPR044726">
    <property type="entry name" value="ABCC_6TM_D2"/>
</dbReference>
<dbReference type="FunFam" id="3.40.50.300:FF:000997">
    <property type="entry name" value="Multidrug resistance-associated protein 1"/>
    <property type="match status" value="1"/>
</dbReference>
<dbReference type="Proteomes" id="UP001301350">
    <property type="component" value="Unassembled WGS sequence"/>
</dbReference>
<dbReference type="InterPro" id="IPR036640">
    <property type="entry name" value="ABC1_TM_sf"/>
</dbReference>
<dbReference type="CDD" id="cd18579">
    <property type="entry name" value="ABC_6TM_ABCC_D1"/>
    <property type="match status" value="1"/>
</dbReference>
<evidence type="ECO:0000256" key="8">
    <source>
        <dbReference type="ARBA" id="ARBA00023136"/>
    </source>
</evidence>
<accession>A0AAV9IVH8</accession>
<dbReference type="GO" id="GO:0140359">
    <property type="term" value="F:ABC-type transporter activity"/>
    <property type="evidence" value="ECO:0007669"/>
    <property type="project" value="InterPro"/>
</dbReference>
<dbReference type="InterPro" id="IPR003439">
    <property type="entry name" value="ABC_transporter-like_ATP-bd"/>
</dbReference>
<evidence type="ECO:0000256" key="2">
    <source>
        <dbReference type="ARBA" id="ARBA00014334"/>
    </source>
</evidence>
<dbReference type="Pfam" id="PF00005">
    <property type="entry name" value="ABC_tran"/>
    <property type="match status" value="2"/>
</dbReference>
<feature type="transmembrane region" description="Helical" evidence="9">
    <location>
        <begin position="95"/>
        <end position="118"/>
    </location>
</feature>
<organism evidence="12 13">
    <name type="scientific">Cyanidium caldarium</name>
    <name type="common">Red alga</name>
    <dbReference type="NCBI Taxonomy" id="2771"/>
    <lineage>
        <taxon>Eukaryota</taxon>
        <taxon>Rhodophyta</taxon>
        <taxon>Bangiophyceae</taxon>
        <taxon>Cyanidiales</taxon>
        <taxon>Cyanidiaceae</taxon>
        <taxon>Cyanidium</taxon>
    </lineage>
</organism>
<evidence type="ECO:0000256" key="5">
    <source>
        <dbReference type="ARBA" id="ARBA00022741"/>
    </source>
</evidence>
<dbReference type="InterPro" id="IPR050173">
    <property type="entry name" value="ABC_transporter_C-like"/>
</dbReference>
<dbReference type="InterPro" id="IPR027417">
    <property type="entry name" value="P-loop_NTPase"/>
</dbReference>
<dbReference type="PANTHER" id="PTHR24223">
    <property type="entry name" value="ATP-BINDING CASSETTE SUB-FAMILY C"/>
    <property type="match status" value="1"/>
</dbReference>
<dbReference type="InterPro" id="IPR011527">
    <property type="entry name" value="ABC1_TM_dom"/>
</dbReference>
<dbReference type="FunFam" id="1.20.1560.10:FF:000006">
    <property type="entry name" value="ATP-binding cassette, sub-family C (CFTR/MRP), member 9"/>
    <property type="match status" value="1"/>
</dbReference>
<keyword evidence="4 9" id="KW-0812">Transmembrane</keyword>
<proteinExistence type="predicted"/>
<evidence type="ECO:0000256" key="6">
    <source>
        <dbReference type="ARBA" id="ARBA00022840"/>
    </source>
</evidence>
<dbReference type="EMBL" id="JANCYW010000007">
    <property type="protein sequence ID" value="KAK4536166.1"/>
    <property type="molecule type" value="Genomic_DNA"/>
</dbReference>
<comment type="subcellular location">
    <subcellularLocation>
        <location evidence="1">Membrane</location>
        <topology evidence="1">Multi-pass membrane protein</topology>
    </subcellularLocation>
</comment>
<dbReference type="CDD" id="cd18580">
    <property type="entry name" value="ABC_6TM_ABCC_D2"/>
    <property type="match status" value="1"/>
</dbReference>
<dbReference type="InterPro" id="IPR044746">
    <property type="entry name" value="ABCC_6TM_D1"/>
</dbReference>
<dbReference type="InterPro" id="IPR003593">
    <property type="entry name" value="AAA+_ATPase"/>
</dbReference>
<dbReference type="SUPFAM" id="SSF52540">
    <property type="entry name" value="P-loop containing nucleoside triphosphate hydrolases"/>
    <property type="match status" value="2"/>
</dbReference>
<feature type="transmembrane region" description="Helical" evidence="9">
    <location>
        <begin position="1183"/>
        <end position="1202"/>
    </location>
</feature>
<feature type="domain" description="ABC transporter" evidence="10">
    <location>
        <begin position="1275"/>
        <end position="1508"/>
    </location>
</feature>
<evidence type="ECO:0000256" key="4">
    <source>
        <dbReference type="ARBA" id="ARBA00022692"/>
    </source>
</evidence>
<comment type="caution">
    <text evidence="12">The sequence shown here is derived from an EMBL/GenBank/DDBJ whole genome shotgun (WGS) entry which is preliminary data.</text>
</comment>
<dbReference type="SUPFAM" id="SSF90123">
    <property type="entry name" value="ABC transporter transmembrane region"/>
    <property type="match status" value="2"/>
</dbReference>
<dbReference type="Gene3D" id="3.40.50.300">
    <property type="entry name" value="P-loop containing nucleotide triphosphate hydrolases"/>
    <property type="match status" value="2"/>
</dbReference>
<dbReference type="GO" id="GO:0016020">
    <property type="term" value="C:membrane"/>
    <property type="evidence" value="ECO:0007669"/>
    <property type="project" value="UniProtKB-SubCell"/>
</dbReference>
<dbReference type="Gene3D" id="1.20.1560.10">
    <property type="entry name" value="ABC transporter type 1, transmembrane domain"/>
    <property type="match status" value="2"/>
</dbReference>
<dbReference type="GO" id="GO:0005524">
    <property type="term" value="F:ATP binding"/>
    <property type="evidence" value="ECO:0007669"/>
    <property type="project" value="UniProtKB-KW"/>
</dbReference>
<feature type="transmembrane region" description="Helical" evidence="9">
    <location>
        <begin position="1083"/>
        <end position="1109"/>
    </location>
</feature>
<feature type="transmembrane region" description="Helical" evidence="9">
    <location>
        <begin position="950"/>
        <end position="974"/>
    </location>
</feature>
<feature type="domain" description="ABC transmembrane type-1" evidence="11">
    <location>
        <begin position="959"/>
        <end position="1238"/>
    </location>
</feature>
<evidence type="ECO:0000256" key="7">
    <source>
        <dbReference type="ARBA" id="ARBA00022989"/>
    </source>
</evidence>
<keyword evidence="6" id="KW-0067">ATP-binding</keyword>
<dbReference type="PROSITE" id="PS50893">
    <property type="entry name" value="ABC_TRANSPORTER_2"/>
    <property type="match status" value="2"/>
</dbReference>
<feature type="domain" description="ABC transporter" evidence="10">
    <location>
        <begin position="662"/>
        <end position="885"/>
    </location>
</feature>
<dbReference type="PROSITE" id="PS00211">
    <property type="entry name" value="ABC_TRANSPORTER_1"/>
    <property type="match status" value="2"/>
</dbReference>
<dbReference type="FunFam" id="3.40.50.300:FF:000163">
    <property type="entry name" value="Multidrug resistance-associated protein member 4"/>
    <property type="match status" value="1"/>
</dbReference>
<dbReference type="PROSITE" id="PS50929">
    <property type="entry name" value="ABC_TM1F"/>
    <property type="match status" value="2"/>
</dbReference>
<feature type="transmembrane region" description="Helical" evidence="9">
    <location>
        <begin position="1209"/>
        <end position="1230"/>
    </location>
</feature>
<feature type="transmembrane region" description="Helical" evidence="9">
    <location>
        <begin position="533"/>
        <end position="554"/>
    </location>
</feature>
<dbReference type="InterPro" id="IPR017871">
    <property type="entry name" value="ABC_transporter-like_CS"/>
</dbReference>
<evidence type="ECO:0000313" key="12">
    <source>
        <dbReference type="EMBL" id="KAK4536166.1"/>
    </source>
</evidence>
<dbReference type="FunFam" id="1.20.1560.10:FF:000010">
    <property type="entry name" value="Multidrug resistance-associated ABC transporter"/>
    <property type="match status" value="1"/>
</dbReference>
<feature type="transmembrane region" description="Helical" evidence="9">
    <location>
        <begin position="162"/>
        <end position="181"/>
    </location>
</feature>
<keyword evidence="5" id="KW-0547">Nucleotide-binding</keyword>
<dbReference type="CDD" id="cd03244">
    <property type="entry name" value="ABCC_MRP_domain2"/>
    <property type="match status" value="1"/>
</dbReference>
<evidence type="ECO:0000313" key="13">
    <source>
        <dbReference type="Proteomes" id="UP001301350"/>
    </source>
</evidence>
<name>A0AAV9IVH8_CYACA</name>
<evidence type="ECO:0000259" key="11">
    <source>
        <dbReference type="PROSITE" id="PS50929"/>
    </source>
</evidence>
<evidence type="ECO:0000256" key="1">
    <source>
        <dbReference type="ARBA" id="ARBA00004141"/>
    </source>
</evidence>
<feature type="transmembrane region" description="Helical" evidence="9">
    <location>
        <begin position="201"/>
        <end position="221"/>
    </location>
</feature>
<feature type="transmembrane region" description="Helical" evidence="9">
    <location>
        <begin position="439"/>
        <end position="462"/>
    </location>
</feature>
<dbReference type="Pfam" id="PF00664">
    <property type="entry name" value="ABC_membrane"/>
    <property type="match status" value="2"/>
</dbReference>
<keyword evidence="7 9" id="KW-1133">Transmembrane helix</keyword>
<gene>
    <name evidence="12" type="ORF">CDCA_CDCA07G2191</name>
</gene>
<keyword evidence="13" id="KW-1185">Reference proteome</keyword>
<evidence type="ECO:0000259" key="10">
    <source>
        <dbReference type="PROSITE" id="PS50893"/>
    </source>
</evidence>
<reference evidence="12 13" key="1">
    <citation type="submission" date="2022-07" db="EMBL/GenBank/DDBJ databases">
        <title>Genome-wide signatures of adaptation to extreme environments.</title>
        <authorList>
            <person name="Cho C.H."/>
            <person name="Yoon H.S."/>
        </authorList>
    </citation>
    <scope>NUCLEOTIDE SEQUENCE [LARGE SCALE GENOMIC DNA]</scope>
    <source>
        <strain evidence="12 13">DBV 063 E5</strain>
    </source>
</reference>
<evidence type="ECO:0000256" key="3">
    <source>
        <dbReference type="ARBA" id="ARBA00022448"/>
    </source>
</evidence>
<keyword evidence="8 9" id="KW-0472">Membrane</keyword>
<keyword evidence="3" id="KW-0813">Transport</keyword>
<feature type="domain" description="ABC transmembrane type-1" evidence="11">
    <location>
        <begin position="309"/>
        <end position="589"/>
    </location>
</feature>
<sequence>MATLWNHLVTKCQRSVCASSAWEFYKLSLPEQWPSGCLAEVFQCVAAAYFVALSLLRVAARRCCAAAEIDRGDARTRDALWHQVRMHRAVRLPRLLITAALAVLLAQLSVLCAAGQAWIRPPSFYILSVMFKAGAWALALHLTHANAMSVDSSVPLLAPTWYLMNALATGVQLEALLQFVVANHVAASHLRWSWPQQVDAATTAVTCLISLALFVASFALPTHVALLQQERIVPPEETASVWSRATFSWMNPLFRLGHARPLQPLDVPPMSRPLRADVYVSALQTSLRRHRNRIVHSLHAVHWAEFWSAAALKLVEDVSVFAGPLLLQRVVESVGRIAQGASPLDGFLYAGAIFLFTISSTLASQQGNFIVQKLYICATGALSGVLYRKALRLSHQARHQYTQGRIMTLVSNDAEKAAFYTHFFDIWDALLKVTISISFLVFEVGYVATLAGLAVICLMIPMNGLMVRRLQRLRESLLHCTDRRVQLMSETLGAIKVIKVSAWENEFRKRMAGVRTAELEHARAYMYFNFGNLFLFSVNPVLASVACFTTYAVMGNALSVSRAFAALALFNNTRVPLNYLPIAIGDWLQARVATRRLEEFLNQPELRGRAQFATRHAVGVQFEACDFAWADAEVHGRGGDAGDRRAISDAERTPLLAASRHAHDGDGLAGPMSATDTFMLRDITLQVGAGALIAVIGPVGAGKSSLLSAVLGEMHLLRGAAHLRGSIAYCAQAAFIVNASVRDNVLFGRPYHAALYRRAVRAACLVADLKTLPAGDHTMIGMKGVTLSGGQKQRISVARAVYADADLYVLDDVLSAVDAHVASTMWDECITGALRRKARLISMNQINLLPGVDYIVFVDGGRILWRGTPDQFAESKLELARFLLSDGISDDEAASEALGSLLSSSHAEESLHEDEDSHDLHADAHGSAAQQDEEETDTGHIPFSVLRSYIAAYGSACFIFGIVAGFALDVATAIGTDWWMGFWFSGKLQPPPGLPFFLSIYFGWALANSSVVFGRNLAVAVGGLRSARDLHLKLFSAVLRAPQRFFDVTPVGRVLNRFSKDQEVIDTFLPFSFSEYAKSTFQLLGVCTLIAINTPAMVPLMLLLAAVYYPVQRYYRATFRELIRIEATGRSLVFNHIAETLDGVETVRAYADEARFDALLHQRLDRRFQALFALGTAEKWLEVRLNFLGTCLVTLAAAFSVYDAPRMDVALVGLSLAYALSVTGILTWNVRQFAAVEGQLISVQRQLQYIGLEAEAPPVVPHCRPPSGWPQHGGIELQEVVARYRPDLPPVLRGVSCVIRPKEKVGIVGRTGAGKSTLFTVLLRLIEPSGGRILIDGLDVGAMGLHDLRSRLAIIPQDPVLFQGSVRSNLDPFGAHTDAELWTALRRVQLDETVQRTGGLEASVAAHGGNFSAGQRQLLCVARALLRPTSILLMDEATATVDFKTDAMIQRMLRDEFAGLTVLSIAHRLEDVIHYDRVMVFDDGRIAELDTPQNLLADRQSIFTALVEGTGEAGARHLKKMAHTR</sequence>
<dbReference type="SMART" id="SM00382">
    <property type="entry name" value="AAA"/>
    <property type="match status" value="2"/>
</dbReference>
<protein>
    <recommendedName>
        <fullName evidence="2">Probable ATP-dependent transporter ycf16</fullName>
    </recommendedName>
</protein>
<evidence type="ECO:0000256" key="9">
    <source>
        <dbReference type="SAM" id="Phobius"/>
    </source>
</evidence>